<name>A0A2C5XUC2_9HYPO</name>
<protein>
    <submittedName>
        <fullName evidence="2">Uncharacterized protein</fullName>
    </submittedName>
</protein>
<reference evidence="2 3" key="1">
    <citation type="submission" date="2017-06" db="EMBL/GenBank/DDBJ databases">
        <title>Ant-infecting Ophiocordyceps genomes reveal a high diversity of potential behavioral manipulation genes and a possible major role for enterotoxins.</title>
        <authorList>
            <person name="De Bekker C."/>
            <person name="Evans H.C."/>
            <person name="Brachmann A."/>
            <person name="Hughes D.P."/>
        </authorList>
    </citation>
    <scope>NUCLEOTIDE SEQUENCE [LARGE SCALE GENOMIC DNA]</scope>
    <source>
        <strain evidence="2 3">1348a</strain>
    </source>
</reference>
<proteinExistence type="predicted"/>
<dbReference type="Proteomes" id="UP000224854">
    <property type="component" value="Unassembled WGS sequence"/>
</dbReference>
<feature type="compositionally biased region" description="Low complexity" evidence="1">
    <location>
        <begin position="70"/>
        <end position="84"/>
    </location>
</feature>
<evidence type="ECO:0000313" key="3">
    <source>
        <dbReference type="Proteomes" id="UP000224854"/>
    </source>
</evidence>
<feature type="region of interest" description="Disordered" evidence="1">
    <location>
        <begin position="67"/>
        <end position="105"/>
    </location>
</feature>
<evidence type="ECO:0000256" key="1">
    <source>
        <dbReference type="SAM" id="MobiDB-lite"/>
    </source>
</evidence>
<evidence type="ECO:0000313" key="2">
    <source>
        <dbReference type="EMBL" id="PHH69498.1"/>
    </source>
</evidence>
<keyword evidence="3" id="KW-1185">Reference proteome</keyword>
<gene>
    <name evidence="2" type="ORF">CDD82_7712</name>
</gene>
<dbReference type="EMBL" id="NJEU01000928">
    <property type="protein sequence ID" value="PHH69498.1"/>
    <property type="molecule type" value="Genomic_DNA"/>
</dbReference>
<organism evidence="2 3">
    <name type="scientific">Ophiocordyceps australis</name>
    <dbReference type="NCBI Taxonomy" id="1399860"/>
    <lineage>
        <taxon>Eukaryota</taxon>
        <taxon>Fungi</taxon>
        <taxon>Dikarya</taxon>
        <taxon>Ascomycota</taxon>
        <taxon>Pezizomycotina</taxon>
        <taxon>Sordariomycetes</taxon>
        <taxon>Hypocreomycetidae</taxon>
        <taxon>Hypocreales</taxon>
        <taxon>Ophiocordycipitaceae</taxon>
        <taxon>Ophiocordyceps</taxon>
    </lineage>
</organism>
<dbReference type="AlphaFoldDB" id="A0A2C5XUC2"/>
<accession>A0A2C5XUC2</accession>
<feature type="region of interest" description="Disordered" evidence="1">
    <location>
        <begin position="339"/>
        <end position="400"/>
    </location>
</feature>
<sequence>MADEFKIDDKPVVKLTGPEDWTEWYQQIRTVAVANNIWRFIDPHGTKEPLKPIKPTYDFERQRIVQPQRQGSGPYAPSGPSGQQDPSGAAASPAHSTIEATPAGPSNLRVQDLILNRRPHARKDDRIVDLYEYHEYNDVYDDTDSEDEYRSAHVYDSVHVSAIKSATSDEGASLAFIERFMLPTYRENMKEYKEKTRLVVQMGKYITKSISADCAAHTNRVPTARGKLQELLINVWPGKRGESRILEAKARKIFSADLTKVSSLTAWASNVSALYSYVKVVPTIMSDDDTFSRMFLEALEPRFGTFTDIFYQKIEDASHMGLKPPTVPRMIQDFRNLRANSASERSKRSGSAYAATFQGEEQYQEASSNNRNSGRNGGNSSGNTSSSNNNKRRNSKGTYK</sequence>
<dbReference type="OrthoDB" id="5051687at2759"/>
<comment type="caution">
    <text evidence="2">The sequence shown here is derived from an EMBL/GenBank/DDBJ whole genome shotgun (WGS) entry which is preliminary data.</text>
</comment>
<feature type="compositionally biased region" description="Basic residues" evidence="1">
    <location>
        <begin position="390"/>
        <end position="400"/>
    </location>
</feature>